<evidence type="ECO:0000313" key="4">
    <source>
        <dbReference type="EMBL" id="PIZ40896.1"/>
    </source>
</evidence>
<reference evidence="5" key="1">
    <citation type="submission" date="2017-09" db="EMBL/GenBank/DDBJ databases">
        <title>Depth-based differentiation of microbial function through sediment-hosted aquifers and enrichment of novel symbionts in the deep terrestrial subsurface.</title>
        <authorList>
            <person name="Probst A.J."/>
            <person name="Ladd B."/>
            <person name="Jarett J.K."/>
            <person name="Geller-Mcgrath D.E."/>
            <person name="Sieber C.M.K."/>
            <person name="Emerson J.B."/>
            <person name="Anantharaman K."/>
            <person name="Thomas B.C."/>
            <person name="Malmstrom R."/>
            <person name="Stieglmeier M."/>
            <person name="Klingl A."/>
            <person name="Woyke T."/>
            <person name="Ryan C.M."/>
            <person name="Banfield J.F."/>
        </authorList>
    </citation>
    <scope>NUCLEOTIDE SEQUENCE [LARGE SCALE GENOMIC DNA]</scope>
</reference>
<evidence type="ECO:0000256" key="2">
    <source>
        <dbReference type="ARBA" id="ARBA00093789"/>
    </source>
</evidence>
<dbReference type="CDD" id="cd09726">
    <property type="entry name" value="RAMP_I_III"/>
    <property type="match status" value="1"/>
</dbReference>
<proteinExistence type="predicted"/>
<evidence type="ECO:0000259" key="3">
    <source>
        <dbReference type="Pfam" id="PF03787"/>
    </source>
</evidence>
<comment type="caution">
    <text evidence="4">The sequence shown here is derived from an EMBL/GenBank/DDBJ whole genome shotgun (WGS) entry which is preliminary data.</text>
</comment>
<dbReference type="PANTHER" id="PTHR35579:SF3">
    <property type="entry name" value="CRISPR SYSTEM CMS ENDORIBONUCLEASE CSM3"/>
    <property type="match status" value="1"/>
</dbReference>
<organism evidence="4 5">
    <name type="scientific">Candidatus Aquicultor secundus</name>
    <dbReference type="NCBI Taxonomy" id="1973895"/>
    <lineage>
        <taxon>Bacteria</taxon>
        <taxon>Bacillati</taxon>
        <taxon>Actinomycetota</taxon>
        <taxon>Candidatus Aquicultoria</taxon>
        <taxon>Candidatus Aquicultorales</taxon>
        <taxon>Candidatus Aquicultoraceae</taxon>
        <taxon>Candidatus Aquicultor</taxon>
    </lineage>
</organism>
<keyword evidence="1" id="KW-0051">Antiviral defense</keyword>
<gene>
    <name evidence="4" type="ORF">COY37_03140</name>
</gene>
<evidence type="ECO:0000313" key="5">
    <source>
        <dbReference type="Proteomes" id="UP000230956"/>
    </source>
</evidence>
<sequence>MAKAKLTFEFLGYWHMGSGAGEGANLDAIVIKTKAGLPFIPGRTVKGIVRESVFSMEELGISGEESGEKLAAEGTTDKLFGKGSPDNSRFDTTFGELMFTSATLGYYMERWAGEPDNEEKRELLYQQVASTKIDNRGLADDKSLRRIEVTVPLKLTAYAESRSEGSDWISVLKAAAPLIRHIGSHRHRGLGRVLVNVEEVS</sequence>
<dbReference type="InterPro" id="IPR052216">
    <property type="entry name" value="CRISPR_Csm3_endoribonuclease"/>
</dbReference>
<accession>A0A2M7T985</accession>
<dbReference type="GO" id="GO:0051607">
    <property type="term" value="P:defense response to virus"/>
    <property type="evidence" value="ECO:0007669"/>
    <property type="project" value="UniProtKB-KW"/>
</dbReference>
<dbReference type="Proteomes" id="UP000230956">
    <property type="component" value="Unassembled WGS sequence"/>
</dbReference>
<feature type="domain" description="CRISPR type III-associated protein" evidence="3">
    <location>
        <begin position="7"/>
        <end position="108"/>
    </location>
</feature>
<protein>
    <recommendedName>
        <fullName evidence="3">CRISPR type III-associated protein domain-containing protein</fullName>
    </recommendedName>
</protein>
<dbReference type="EMBL" id="PFNG01000076">
    <property type="protein sequence ID" value="PIZ40896.1"/>
    <property type="molecule type" value="Genomic_DNA"/>
</dbReference>
<dbReference type="PANTHER" id="PTHR35579">
    <property type="entry name" value="CRISPR SYSTEM CMS ENDORIBONUCLEASE CSM3"/>
    <property type="match status" value="1"/>
</dbReference>
<dbReference type="AlphaFoldDB" id="A0A2M7T985"/>
<dbReference type="InterPro" id="IPR005537">
    <property type="entry name" value="RAMP_III_fam"/>
</dbReference>
<dbReference type="RefSeq" id="WP_286679296.1">
    <property type="nucleotide sequence ID" value="NZ_MNXI01000142.1"/>
</dbReference>
<comment type="subunit">
    <text evidence="2">Part of the Csm effector complex that includes Cas10, Csm2, Csm3, Csm4 and Csm5.</text>
</comment>
<dbReference type="Pfam" id="PF03787">
    <property type="entry name" value="RAMPs"/>
    <property type="match status" value="1"/>
</dbReference>
<name>A0A2M7T985_9ACTN</name>
<evidence type="ECO:0000256" key="1">
    <source>
        <dbReference type="ARBA" id="ARBA00023118"/>
    </source>
</evidence>